<keyword evidence="3" id="KW-1185">Reference proteome</keyword>
<dbReference type="Proteomes" id="UP001303236">
    <property type="component" value="Chromosome"/>
</dbReference>
<dbReference type="SUPFAM" id="SSF56112">
    <property type="entry name" value="Protein kinase-like (PK-like)"/>
    <property type="match status" value="1"/>
</dbReference>
<dbReference type="InterPro" id="IPR011009">
    <property type="entry name" value="Kinase-like_dom_sf"/>
</dbReference>
<sequence length="230" mass="24130">MHTGQLLGSGRTADVYALDGSWVLRRYRDHTDSTEELAVMAYVGAFGFPVPRIGLPIEGARPTDLVLQRLSGPTMAEALLAGTLGVAEAGALLARLLRELHAIPPRVSANPEDRVLHLDLHPENVMLTGGGAVVIDWSTAAEGPPGLDRAMSALTLARTALDPAFPAGPQVRTLLAALLAELADDGGAPLADLALARTRQRANPHLTEHERGCLEEAVGLVIGCAPEGRA</sequence>
<reference evidence="2 3" key="1">
    <citation type="submission" date="2023-09" db="EMBL/GenBank/DDBJ databases">
        <title>Genome completion map analysis of the actinomycetes C11-1.</title>
        <authorList>
            <person name="Qin P."/>
            <person name="Guan P."/>
        </authorList>
    </citation>
    <scope>NUCLEOTIDE SEQUENCE [LARGE SCALE GENOMIC DNA]</scope>
    <source>
        <strain evidence="2 3">C11-1</strain>
    </source>
</reference>
<feature type="domain" description="Aminoglycoside phosphotransferase" evidence="1">
    <location>
        <begin position="112"/>
        <end position="165"/>
    </location>
</feature>
<gene>
    <name evidence="2" type="ORF">RI138_13585</name>
</gene>
<dbReference type="EMBL" id="CP134500">
    <property type="protein sequence ID" value="WNF27772.1"/>
    <property type="molecule type" value="Genomic_DNA"/>
</dbReference>
<evidence type="ECO:0000259" key="1">
    <source>
        <dbReference type="Pfam" id="PF01636"/>
    </source>
</evidence>
<evidence type="ECO:0000313" key="3">
    <source>
        <dbReference type="Proteomes" id="UP001303236"/>
    </source>
</evidence>
<protein>
    <submittedName>
        <fullName evidence="2">Phosphotransferase</fullName>
    </submittedName>
</protein>
<dbReference type="Pfam" id="PF01636">
    <property type="entry name" value="APH"/>
    <property type="match status" value="2"/>
</dbReference>
<organism evidence="2 3">
    <name type="scientific">Streptomyces durocortorensis</name>
    <dbReference type="NCBI Taxonomy" id="2811104"/>
    <lineage>
        <taxon>Bacteria</taxon>
        <taxon>Bacillati</taxon>
        <taxon>Actinomycetota</taxon>
        <taxon>Actinomycetes</taxon>
        <taxon>Kitasatosporales</taxon>
        <taxon>Streptomycetaceae</taxon>
        <taxon>Streptomyces</taxon>
    </lineage>
</organism>
<feature type="domain" description="Aminoglycoside phosphotransferase" evidence="1">
    <location>
        <begin position="5"/>
        <end position="109"/>
    </location>
</feature>
<dbReference type="Gene3D" id="3.90.1200.10">
    <property type="match status" value="1"/>
</dbReference>
<evidence type="ECO:0000313" key="2">
    <source>
        <dbReference type="EMBL" id="WNF27772.1"/>
    </source>
</evidence>
<accession>A0ABY9VXU3</accession>
<dbReference type="InterPro" id="IPR002575">
    <property type="entry name" value="Aminoglycoside_PTrfase"/>
</dbReference>
<proteinExistence type="predicted"/>
<name>A0ABY9VXU3_9ACTN</name>